<dbReference type="Proteomes" id="UP000501128">
    <property type="component" value="Chromosome"/>
</dbReference>
<dbReference type="InterPro" id="IPR011659">
    <property type="entry name" value="WD40"/>
</dbReference>
<dbReference type="Gene3D" id="2.130.10.10">
    <property type="entry name" value="YVTN repeat-like/Quinoprotein amine dehydrogenase"/>
    <property type="match status" value="1"/>
</dbReference>
<dbReference type="SUPFAM" id="SSF49265">
    <property type="entry name" value="Fibronectin type III"/>
    <property type="match status" value="1"/>
</dbReference>
<evidence type="ECO:0000259" key="2">
    <source>
        <dbReference type="PROSITE" id="PS50853"/>
    </source>
</evidence>
<protein>
    <recommendedName>
        <fullName evidence="2">Fibronectin type-III domain-containing protein</fullName>
    </recommendedName>
</protein>
<dbReference type="SUPFAM" id="SSF82171">
    <property type="entry name" value="DPP6 N-terminal domain-like"/>
    <property type="match status" value="1"/>
</dbReference>
<sequence>MPRPLFPKSFLFLLTLLTGLVGLWSCNEDIYVDPVQLTTIRGRVVYSLDQQPARNATVKLTPGSRVVSTDSSGTFRFDSVVVGSYTVQASKTGYGTQVATVSATVGTSPVVTIQLTDDKSQNRPPSTPTLVSPALNSTAQSTTLTLKWSSTDPNRDTLTYNVLLYRAGAATPTSSYTGLTADSVVVSGLEYNTTYLWQVIVSDKVNTVNGPVWSFQTGSYPDYTYVFARRMNGQFQLFGATAAGAVSQLTRDGSNWRPIISPNRQRIAFISNTDTELQLYTMNLDGSNRQQVTSVPIAGLSAADLSFCWSPDGTQLLYPSNDRLYAVRTDGTGLRVVARASSGRIWAGCDWTPQGNRIAARTTGTGLYDNELSVFNTDGSAAQTVYTRRAARVGNPVFSINGQQLLFSADSTDFQNEQGRQLDARLYRLNLTTGSLTDLSRIQITNNQTAQTNKTAGTNDLEPRFSPTGASIIFTNTDNTGIGQRNVYTVDANGQNRKQILSQAEMPYWR</sequence>
<dbReference type="InterPro" id="IPR036116">
    <property type="entry name" value="FN3_sf"/>
</dbReference>
<dbReference type="Gene3D" id="2.120.10.30">
    <property type="entry name" value="TolB, C-terminal domain"/>
    <property type="match status" value="1"/>
</dbReference>
<gene>
    <name evidence="3" type="ORF">HH216_09880</name>
</gene>
<dbReference type="InterPro" id="IPR003961">
    <property type="entry name" value="FN3_dom"/>
</dbReference>
<dbReference type="InterPro" id="IPR013784">
    <property type="entry name" value="Carb-bd-like_fold"/>
</dbReference>
<dbReference type="EMBL" id="CP051677">
    <property type="protein sequence ID" value="QJD81306.1"/>
    <property type="molecule type" value="Genomic_DNA"/>
</dbReference>
<comment type="similarity">
    <text evidence="1">Belongs to the TolB family.</text>
</comment>
<evidence type="ECO:0000313" key="3">
    <source>
        <dbReference type="EMBL" id="QJD81306.1"/>
    </source>
</evidence>
<dbReference type="PROSITE" id="PS50853">
    <property type="entry name" value="FN3"/>
    <property type="match status" value="1"/>
</dbReference>
<dbReference type="Pfam" id="PF13620">
    <property type="entry name" value="CarboxypepD_reg"/>
    <property type="match status" value="1"/>
</dbReference>
<reference evidence="3 4" key="1">
    <citation type="submission" date="2020-04" db="EMBL/GenBank/DDBJ databases">
        <title>Genome sequencing of novel species.</title>
        <authorList>
            <person name="Heo J."/>
            <person name="Kim S.-J."/>
            <person name="Kim J.-S."/>
            <person name="Hong S.-B."/>
            <person name="Kwon S.-W."/>
        </authorList>
    </citation>
    <scope>NUCLEOTIDE SEQUENCE [LARGE SCALE GENOMIC DNA]</scope>
    <source>
        <strain evidence="3 4">CJU-R4</strain>
    </source>
</reference>
<evidence type="ECO:0000256" key="1">
    <source>
        <dbReference type="ARBA" id="ARBA00009820"/>
    </source>
</evidence>
<name>A0A7L5DSA2_9BACT</name>
<dbReference type="PANTHER" id="PTHR36842:SF1">
    <property type="entry name" value="PROTEIN TOLB"/>
    <property type="match status" value="1"/>
</dbReference>
<dbReference type="Gene3D" id="2.60.40.1120">
    <property type="entry name" value="Carboxypeptidase-like, regulatory domain"/>
    <property type="match status" value="1"/>
</dbReference>
<dbReference type="InterPro" id="IPR013783">
    <property type="entry name" value="Ig-like_fold"/>
</dbReference>
<proteinExistence type="inferred from homology"/>
<dbReference type="InterPro" id="IPR011042">
    <property type="entry name" value="6-blade_b-propeller_TolB-like"/>
</dbReference>
<keyword evidence="4" id="KW-1185">Reference proteome</keyword>
<dbReference type="InterPro" id="IPR015943">
    <property type="entry name" value="WD40/YVTN_repeat-like_dom_sf"/>
</dbReference>
<dbReference type="Gene3D" id="2.60.40.10">
    <property type="entry name" value="Immunoglobulins"/>
    <property type="match status" value="1"/>
</dbReference>
<feature type="domain" description="Fibronectin type-III" evidence="2">
    <location>
        <begin position="124"/>
        <end position="222"/>
    </location>
</feature>
<organism evidence="3 4">
    <name type="scientific">Spirosoma rhododendri</name>
    <dbReference type="NCBI Taxonomy" id="2728024"/>
    <lineage>
        <taxon>Bacteria</taxon>
        <taxon>Pseudomonadati</taxon>
        <taxon>Bacteroidota</taxon>
        <taxon>Cytophagia</taxon>
        <taxon>Cytophagales</taxon>
        <taxon>Cytophagaceae</taxon>
        <taxon>Spirosoma</taxon>
    </lineage>
</organism>
<accession>A0A7L5DSA2</accession>
<dbReference type="AlphaFoldDB" id="A0A7L5DSA2"/>
<dbReference type="PANTHER" id="PTHR36842">
    <property type="entry name" value="PROTEIN TOLB HOMOLOG"/>
    <property type="match status" value="1"/>
</dbReference>
<dbReference type="SUPFAM" id="SSF49452">
    <property type="entry name" value="Starch-binding domain-like"/>
    <property type="match status" value="1"/>
</dbReference>
<evidence type="ECO:0000313" key="4">
    <source>
        <dbReference type="Proteomes" id="UP000501128"/>
    </source>
</evidence>
<dbReference type="Pfam" id="PF07676">
    <property type="entry name" value="PD40"/>
    <property type="match status" value="1"/>
</dbReference>
<dbReference type="GO" id="GO:0030246">
    <property type="term" value="F:carbohydrate binding"/>
    <property type="evidence" value="ECO:0007669"/>
    <property type="project" value="InterPro"/>
</dbReference>
<dbReference type="KEGG" id="srho:HH216_09880"/>